<dbReference type="GeneID" id="116212501"/>
<evidence type="ECO:0000313" key="2">
    <source>
        <dbReference type="Proteomes" id="UP000515151"/>
    </source>
</evidence>
<evidence type="ECO:0000313" key="4">
    <source>
        <dbReference type="RefSeq" id="XP_031403006.1"/>
    </source>
</evidence>
<proteinExistence type="predicted"/>
<organism evidence="2 3">
    <name type="scientific">Punica granatum</name>
    <name type="common">Pomegranate</name>
    <dbReference type="NCBI Taxonomy" id="22663"/>
    <lineage>
        <taxon>Eukaryota</taxon>
        <taxon>Viridiplantae</taxon>
        <taxon>Streptophyta</taxon>
        <taxon>Embryophyta</taxon>
        <taxon>Tracheophyta</taxon>
        <taxon>Spermatophyta</taxon>
        <taxon>Magnoliopsida</taxon>
        <taxon>eudicotyledons</taxon>
        <taxon>Gunneridae</taxon>
        <taxon>Pentapetalae</taxon>
        <taxon>rosids</taxon>
        <taxon>malvids</taxon>
        <taxon>Myrtales</taxon>
        <taxon>Lythraceae</taxon>
        <taxon>Punica</taxon>
    </lineage>
</organism>
<keyword evidence="2" id="KW-1185">Reference proteome</keyword>
<dbReference type="AlphaFoldDB" id="A0A6P8E6H3"/>
<dbReference type="InterPro" id="IPR023342">
    <property type="entry name" value="APO_dom"/>
</dbReference>
<sequence>MWSRRNRQIMGLREMVNRDIAADLVGGRSVKPLFRPYSVGSAQVDFPRNIKKSERKPMVTSVNELKRQARAAKTLRQNVQEIPLRAPENGLLVRELVPVAHEVYASRAELFACVSAVAGRIPIYLCSSCGEVHIGGSPHQIRTCNVKDSLSSKEHSWKIGGIESILPLVESFHLYDRVGRAVTHNERLQVDRIPAIVELCVQAGVDLPEYPTRRRTAPVYSVSGRIIDFERRFPKSDMPGKDINTYRFWNREKNHDKEKPVDIESNNIKVTAARGLEAWEKMCTGATKLMTKYAVQTCGYCLEVQVGPKGHRVRNCYAYKHQMRDGQHAWQEARIDDIIPPVYVWHVRGSCLVNDLRRYYGKLPAIVELFAQAGAQVGEKYADVMREDIAVPELDEDKLVV</sequence>
<accession>A0A6P8E6H3</accession>
<reference evidence="2" key="1">
    <citation type="journal article" date="2020" name="Plant Biotechnol. J.">
        <title>The pomegranate (Punica granatum L.) draft genome dissects genetic divergence between soft- and hard-seeded cultivars.</title>
        <authorList>
            <person name="Luo X."/>
            <person name="Li H."/>
            <person name="Wu Z."/>
            <person name="Yao W."/>
            <person name="Zhao P."/>
            <person name="Cao D."/>
            <person name="Yu H."/>
            <person name="Li K."/>
            <person name="Poudel K."/>
            <person name="Zhao D."/>
            <person name="Zhang F."/>
            <person name="Xia X."/>
            <person name="Chen L."/>
            <person name="Wang Q."/>
            <person name="Jing D."/>
            <person name="Cao S."/>
        </authorList>
    </citation>
    <scope>NUCLEOTIDE SEQUENCE [LARGE SCALE GENOMIC DNA]</scope>
</reference>
<dbReference type="RefSeq" id="XP_031403005.1">
    <property type="nucleotide sequence ID" value="XM_031547145.1"/>
</dbReference>
<dbReference type="Pfam" id="PF05634">
    <property type="entry name" value="APO_RNA-bind"/>
    <property type="match status" value="2"/>
</dbReference>
<protein>
    <submittedName>
        <fullName evidence="3 4">APO protein 3, mitochondrial-like</fullName>
    </submittedName>
</protein>
<feature type="domain" description="APO" evidence="1">
    <location>
        <begin position="297"/>
        <end position="379"/>
    </location>
</feature>
<dbReference type="OrthoDB" id="1926485at2759"/>
<evidence type="ECO:0000313" key="3">
    <source>
        <dbReference type="RefSeq" id="XP_031403005.1"/>
    </source>
</evidence>
<dbReference type="GO" id="GO:0003723">
    <property type="term" value="F:RNA binding"/>
    <property type="evidence" value="ECO:0007669"/>
    <property type="project" value="InterPro"/>
</dbReference>
<gene>
    <name evidence="3 4 5" type="primary">LOC116212501</name>
</gene>
<dbReference type="PROSITE" id="PS51499">
    <property type="entry name" value="APO"/>
    <property type="match status" value="2"/>
</dbReference>
<dbReference type="RefSeq" id="XP_031403006.1">
    <property type="nucleotide sequence ID" value="XM_031547146.1"/>
</dbReference>
<evidence type="ECO:0000313" key="5">
    <source>
        <dbReference type="RefSeq" id="XP_031403007.1"/>
    </source>
</evidence>
<evidence type="ECO:0000259" key="1">
    <source>
        <dbReference type="PROSITE" id="PS51499"/>
    </source>
</evidence>
<reference evidence="3 4" key="2">
    <citation type="submission" date="2025-04" db="UniProtKB">
        <authorList>
            <consortium name="RefSeq"/>
        </authorList>
    </citation>
    <scope>IDENTIFICATION</scope>
    <source>
        <tissue evidence="3 4">Leaf</tissue>
    </source>
</reference>
<dbReference type="Proteomes" id="UP000515151">
    <property type="component" value="Chromosome 6"/>
</dbReference>
<dbReference type="PANTHER" id="PTHR10388">
    <property type="entry name" value="EUKARYOTIC TRANSLATION INITIATION FACTOR SUI1"/>
    <property type="match status" value="1"/>
</dbReference>
<feature type="domain" description="APO" evidence="1">
    <location>
        <begin position="125"/>
        <end position="209"/>
    </location>
</feature>
<name>A0A6P8E6H3_PUNGR</name>
<dbReference type="RefSeq" id="XP_031403007.1">
    <property type="nucleotide sequence ID" value="XM_031547147.1"/>
</dbReference>